<name>A0A9N9DV19_9GLOM</name>
<dbReference type="EMBL" id="CAJVQA010007253">
    <property type="protein sequence ID" value="CAG8653955.1"/>
    <property type="molecule type" value="Genomic_DNA"/>
</dbReference>
<feature type="domain" description="Protein kinase" evidence="7">
    <location>
        <begin position="140"/>
        <end position="407"/>
    </location>
</feature>
<evidence type="ECO:0000313" key="9">
    <source>
        <dbReference type="Proteomes" id="UP000789759"/>
    </source>
</evidence>
<dbReference type="Gene3D" id="1.10.510.10">
    <property type="entry name" value="Transferase(Phosphotransferase) domain 1"/>
    <property type="match status" value="2"/>
</dbReference>
<dbReference type="GO" id="GO:0005524">
    <property type="term" value="F:ATP binding"/>
    <property type="evidence" value="ECO:0007669"/>
    <property type="project" value="UniProtKB-KW"/>
</dbReference>
<proteinExistence type="predicted"/>
<dbReference type="PANTHER" id="PTHR45646:SF11">
    <property type="entry name" value="SERINE_THREONINE-PROTEIN KINASE DOA"/>
    <property type="match status" value="1"/>
</dbReference>
<dbReference type="PROSITE" id="PS50011">
    <property type="entry name" value="PROTEIN_KINASE_DOM"/>
    <property type="match status" value="1"/>
</dbReference>
<keyword evidence="1" id="KW-0723">Serine/threonine-protein kinase</keyword>
<evidence type="ECO:0000259" key="7">
    <source>
        <dbReference type="PROSITE" id="PS50011"/>
    </source>
</evidence>
<evidence type="ECO:0000256" key="2">
    <source>
        <dbReference type="ARBA" id="ARBA00022679"/>
    </source>
</evidence>
<dbReference type="GO" id="GO:0005634">
    <property type="term" value="C:nucleus"/>
    <property type="evidence" value="ECO:0007669"/>
    <property type="project" value="TreeGrafter"/>
</dbReference>
<feature type="compositionally biased region" description="Polar residues" evidence="6">
    <location>
        <begin position="1"/>
        <end position="12"/>
    </location>
</feature>
<sequence length="419" mass="49299">MSSTNTRPIKTTQQKRPHNPNWHEDFYRNGRPDEKEVIVISDSPTPPLSSTRQRPMLLQQSSSAHKRRRRGEYQAIRDHSQYNDATYRSYISTSSHASGRFREPISARESRSSAASSRQAIPSYDDKDGHYIVKIGDELGSKCKHSYQRTFGKVVQCWDRVNNRHVAIKIIRAVQKYRDASKIEIRVLNTLKERDPSNVHKCIHLREWFDYRNHICMVFDLYGSSLFDFLKHNDFNPLPMNQIQHVARQLLHSVAFLHSLRLVHTDLKPENILLVNDQCRTVPSRRSPGKPRRILLDTDIRLIDFGSATFDDEYHSSVVSTRHYRAPEDRPANVLKYFRGSRLLNYPNDDTTKQSRKYVKSLHTLEEVIEPGRSTFREQFYDLLQRLLLYDPDERISARDALRHPFFYMTFNEEGRQIR</sequence>
<evidence type="ECO:0000256" key="4">
    <source>
        <dbReference type="ARBA" id="ARBA00022777"/>
    </source>
</evidence>
<protein>
    <submittedName>
        <fullName evidence="8">8535_t:CDS:1</fullName>
    </submittedName>
</protein>
<keyword evidence="2" id="KW-0808">Transferase</keyword>
<feature type="region of interest" description="Disordered" evidence="6">
    <location>
        <begin position="1"/>
        <end position="79"/>
    </location>
</feature>
<feature type="compositionally biased region" description="Low complexity" evidence="6">
    <location>
        <begin position="112"/>
        <end position="122"/>
    </location>
</feature>
<dbReference type="AlphaFoldDB" id="A0A9N9DV19"/>
<evidence type="ECO:0000256" key="1">
    <source>
        <dbReference type="ARBA" id="ARBA00022527"/>
    </source>
</evidence>
<evidence type="ECO:0000256" key="5">
    <source>
        <dbReference type="ARBA" id="ARBA00022840"/>
    </source>
</evidence>
<dbReference type="InterPro" id="IPR008271">
    <property type="entry name" value="Ser/Thr_kinase_AS"/>
</dbReference>
<dbReference type="InterPro" id="IPR051175">
    <property type="entry name" value="CLK_kinases"/>
</dbReference>
<gene>
    <name evidence="8" type="ORF">CPELLU_LOCUS9475</name>
</gene>
<keyword evidence="3" id="KW-0547">Nucleotide-binding</keyword>
<reference evidence="8" key="1">
    <citation type="submission" date="2021-06" db="EMBL/GenBank/DDBJ databases">
        <authorList>
            <person name="Kallberg Y."/>
            <person name="Tangrot J."/>
            <person name="Rosling A."/>
        </authorList>
    </citation>
    <scope>NUCLEOTIDE SEQUENCE</scope>
    <source>
        <strain evidence="8">FL966</strain>
    </source>
</reference>
<organism evidence="8 9">
    <name type="scientific">Cetraspora pellucida</name>
    <dbReference type="NCBI Taxonomy" id="1433469"/>
    <lineage>
        <taxon>Eukaryota</taxon>
        <taxon>Fungi</taxon>
        <taxon>Fungi incertae sedis</taxon>
        <taxon>Mucoromycota</taxon>
        <taxon>Glomeromycotina</taxon>
        <taxon>Glomeromycetes</taxon>
        <taxon>Diversisporales</taxon>
        <taxon>Gigasporaceae</taxon>
        <taxon>Cetraspora</taxon>
    </lineage>
</organism>
<dbReference type="SUPFAM" id="SSF56112">
    <property type="entry name" value="Protein kinase-like (PK-like)"/>
    <property type="match status" value="1"/>
</dbReference>
<dbReference type="Gene3D" id="3.30.200.20">
    <property type="entry name" value="Phosphorylase Kinase, domain 1"/>
    <property type="match status" value="1"/>
</dbReference>
<feature type="compositionally biased region" description="Basic and acidic residues" evidence="6">
    <location>
        <begin position="100"/>
        <end position="111"/>
    </location>
</feature>
<keyword evidence="9" id="KW-1185">Reference proteome</keyword>
<dbReference type="Pfam" id="PF00069">
    <property type="entry name" value="Pkinase"/>
    <property type="match status" value="1"/>
</dbReference>
<dbReference type="GO" id="GO:0004674">
    <property type="term" value="F:protein serine/threonine kinase activity"/>
    <property type="evidence" value="ECO:0007669"/>
    <property type="project" value="UniProtKB-KW"/>
</dbReference>
<dbReference type="Proteomes" id="UP000789759">
    <property type="component" value="Unassembled WGS sequence"/>
</dbReference>
<dbReference type="PROSITE" id="PS00108">
    <property type="entry name" value="PROTEIN_KINASE_ST"/>
    <property type="match status" value="1"/>
</dbReference>
<evidence type="ECO:0000313" key="8">
    <source>
        <dbReference type="EMBL" id="CAG8653955.1"/>
    </source>
</evidence>
<accession>A0A9N9DV19</accession>
<keyword evidence="4" id="KW-0418">Kinase</keyword>
<dbReference type="PANTHER" id="PTHR45646">
    <property type="entry name" value="SERINE/THREONINE-PROTEIN KINASE DOA-RELATED"/>
    <property type="match status" value="1"/>
</dbReference>
<feature type="region of interest" description="Disordered" evidence="6">
    <location>
        <begin position="98"/>
        <end position="122"/>
    </location>
</feature>
<evidence type="ECO:0000256" key="3">
    <source>
        <dbReference type="ARBA" id="ARBA00022741"/>
    </source>
</evidence>
<feature type="compositionally biased region" description="Basic and acidic residues" evidence="6">
    <location>
        <begin position="21"/>
        <end position="37"/>
    </location>
</feature>
<dbReference type="GO" id="GO:0043484">
    <property type="term" value="P:regulation of RNA splicing"/>
    <property type="evidence" value="ECO:0007669"/>
    <property type="project" value="TreeGrafter"/>
</dbReference>
<dbReference type="SMART" id="SM00220">
    <property type="entry name" value="S_TKc"/>
    <property type="match status" value="1"/>
</dbReference>
<dbReference type="InterPro" id="IPR011009">
    <property type="entry name" value="Kinase-like_dom_sf"/>
</dbReference>
<keyword evidence="5" id="KW-0067">ATP-binding</keyword>
<feature type="compositionally biased region" description="Polar residues" evidence="6">
    <location>
        <begin position="48"/>
        <end position="63"/>
    </location>
</feature>
<dbReference type="OrthoDB" id="283111at2759"/>
<comment type="caution">
    <text evidence="8">The sequence shown here is derived from an EMBL/GenBank/DDBJ whole genome shotgun (WGS) entry which is preliminary data.</text>
</comment>
<evidence type="ECO:0000256" key="6">
    <source>
        <dbReference type="SAM" id="MobiDB-lite"/>
    </source>
</evidence>
<dbReference type="InterPro" id="IPR000719">
    <property type="entry name" value="Prot_kinase_dom"/>
</dbReference>